<dbReference type="Gene3D" id="1.20.1560.10">
    <property type="entry name" value="ABC transporter type 1, transmembrane domain"/>
    <property type="match status" value="2"/>
</dbReference>
<dbReference type="PANTHER" id="PTHR43394">
    <property type="entry name" value="ATP-DEPENDENT PERMEASE MDL1, MITOCHONDRIAL"/>
    <property type="match status" value="1"/>
</dbReference>
<reference evidence="11" key="1">
    <citation type="journal article" date="2011" name="Dev. Comp. Immunol.">
        <title>Transporters associated with antigen processing (TAP) in sea bass (Dicentrarchus labrax, L.): molecular cloning and characterization of TAP1 and TAP2.</title>
        <authorList>
            <person name="Pinto R.D."/>
            <person name="Pereira P.J."/>
            <person name="dos Santos N.M."/>
        </authorList>
    </citation>
    <scope>NUCLEOTIDE SEQUENCE</scope>
    <source>
        <strain evidence="11">Fish 2</strain>
        <tissue evidence="11">Blood</tissue>
    </source>
</reference>
<proteinExistence type="predicted"/>
<keyword evidence="7 8" id="KW-0472">Membrane</keyword>
<feature type="domain" description="ABC transporter" evidence="9">
    <location>
        <begin position="476"/>
        <end position="709"/>
    </location>
</feature>
<keyword evidence="2" id="KW-0813">Transport</keyword>
<dbReference type="PIRSF" id="PIRSF002773">
    <property type="entry name" value="ABC_prm/ATPase_B"/>
    <property type="match status" value="1"/>
</dbReference>
<dbReference type="Pfam" id="PF00664">
    <property type="entry name" value="ABC_membrane"/>
    <property type="match status" value="1"/>
</dbReference>
<dbReference type="FunFam" id="1.20.1560.10:FF:000058">
    <property type="entry name" value="ABC transporter B family member 25"/>
    <property type="match status" value="1"/>
</dbReference>
<dbReference type="PROSITE" id="PS50929">
    <property type="entry name" value="ABC_TM1F"/>
    <property type="match status" value="1"/>
</dbReference>
<evidence type="ECO:0000259" key="10">
    <source>
        <dbReference type="PROSITE" id="PS50929"/>
    </source>
</evidence>
<dbReference type="GO" id="GO:0016887">
    <property type="term" value="F:ATP hydrolysis activity"/>
    <property type="evidence" value="ECO:0007669"/>
    <property type="project" value="InterPro"/>
</dbReference>
<dbReference type="AlphaFoldDB" id="F6KIC2"/>
<dbReference type="SMART" id="SM00382">
    <property type="entry name" value="AAA"/>
    <property type="match status" value="1"/>
</dbReference>
<evidence type="ECO:0000259" key="9">
    <source>
        <dbReference type="PROSITE" id="PS50893"/>
    </source>
</evidence>
<feature type="transmembrane region" description="Helical" evidence="8">
    <location>
        <begin position="43"/>
        <end position="62"/>
    </location>
</feature>
<evidence type="ECO:0000256" key="7">
    <source>
        <dbReference type="ARBA" id="ARBA00023136"/>
    </source>
</evidence>
<accession>F6KIC2</accession>
<dbReference type="GO" id="GO:0005524">
    <property type="term" value="F:ATP binding"/>
    <property type="evidence" value="ECO:0007669"/>
    <property type="project" value="UniProtKB-KW"/>
</dbReference>
<comment type="subcellular location">
    <subcellularLocation>
        <location evidence="1">Mitochondrion inner membrane</location>
        <topology evidence="1">Multi-pass membrane protein</topology>
    </subcellularLocation>
</comment>
<feature type="transmembrane region" description="Helical" evidence="8">
    <location>
        <begin position="380"/>
        <end position="400"/>
    </location>
</feature>
<feature type="transmembrane region" description="Helical" evidence="8">
    <location>
        <begin position="12"/>
        <end position="37"/>
    </location>
</feature>
<evidence type="ECO:0000313" key="11">
    <source>
        <dbReference type="EMBL" id="AEE65418.1"/>
    </source>
</evidence>
<organism evidence="11">
    <name type="scientific">Dicentrarchus labrax</name>
    <name type="common">European seabass</name>
    <name type="synonym">Morone labrax</name>
    <dbReference type="NCBI Taxonomy" id="13489"/>
    <lineage>
        <taxon>Eukaryota</taxon>
        <taxon>Metazoa</taxon>
        <taxon>Chordata</taxon>
        <taxon>Craniata</taxon>
        <taxon>Vertebrata</taxon>
        <taxon>Euteleostomi</taxon>
        <taxon>Actinopterygii</taxon>
        <taxon>Neopterygii</taxon>
        <taxon>Teleostei</taxon>
        <taxon>Neoteleostei</taxon>
        <taxon>Acanthomorphata</taxon>
        <taxon>Eupercaria</taxon>
        <taxon>Moronidae</taxon>
        <taxon>Dicentrarchus</taxon>
    </lineage>
</organism>
<sequence length="719" mass="80310">MADNTTIIRKVVSLILAVCVDLSLFYASGCVVTHSVFGHLARLWVSAALRCLALTAVTLLSLGDFKPLLIRLITAHSLLPAVFETGTKALYHEETQCGLLADIRCWLMWTGASLAAALFWEITIPDTDDAANGKEKKQKARELFMRVLYLYKPYYHLLLGGLVFLSLAVICEMFIPYYTGRVIDILGSQYQPNEFMSALLFMGLFSLGSSVSAGCRGGLLLCAISAYTCRIKVKLFGALTKQEIGFFETIKTGEITSRLSRDTNLMGRTVCLNVNVLLRTFIKTLGMISLMMNLSWKLTFLVLMETPITGLIQNIYDTHYQRLSLAMQDSMALANEAANEAVSGIRVVRSFNTEKHEARRYDDRLMDTHILKTRRATVGAVYLLARRLTGLAMQVFMLYYGRLFIRSGQMTTGNLVSFILYQSDLGDNIRTLTYIFGDMLNSVGAAGKVFEYLDRKPNVSTEGKLQPDQLTGHIIFRHLNFAYPTCPNKTVLQDFSLELKSGQMTALVGPSGEGKSTCVSLLQRFYEPQDGEILMDSEPLKSYDHRFLHKKIAVVNQEPVLFSGSIRDNIAYGLADCSLDEIQEAARKANAHDFIEQLEKGYDTEVGEGGGQLSKSERQRIAIARALVRQPQVLILDEITSSLDTESENKVQQALASCPNQTLLVIAHRLKTIEKADQIVVVSGGRVQERGTHQELMDRKGSYYKLREKLFTEGNSPQR</sequence>
<feature type="transmembrane region" description="Helical" evidence="8">
    <location>
        <begin position="154"/>
        <end position="178"/>
    </location>
</feature>
<keyword evidence="4" id="KW-0547">Nucleotide-binding</keyword>
<dbReference type="InterPro" id="IPR039421">
    <property type="entry name" value="Type_1_exporter"/>
</dbReference>
<dbReference type="PANTHER" id="PTHR43394:SF14">
    <property type="entry name" value="TRANSPORTER 2, ATP BINDING CASSETTE SUBFAMILY B"/>
    <property type="match status" value="1"/>
</dbReference>
<keyword evidence="5" id="KW-0067">ATP-binding</keyword>
<gene>
    <name evidence="11" type="primary">Dila-TAP2</name>
</gene>
<protein>
    <submittedName>
        <fullName evidence="11">Transporter-associated with antigen processing 2</fullName>
    </submittedName>
</protein>
<name>F6KIC2_DICLA</name>
<dbReference type="FunFam" id="3.40.50.300:FF:000403">
    <property type="entry name" value="ATP-binding cassette sub-family B member 8, mitochondrial"/>
    <property type="match status" value="1"/>
</dbReference>
<dbReference type="Pfam" id="PF00005">
    <property type="entry name" value="ABC_tran"/>
    <property type="match status" value="1"/>
</dbReference>
<dbReference type="SUPFAM" id="SSF52540">
    <property type="entry name" value="P-loop containing nucleoside triphosphate hydrolases"/>
    <property type="match status" value="1"/>
</dbReference>
<dbReference type="InterPro" id="IPR003593">
    <property type="entry name" value="AAA+_ATPase"/>
</dbReference>
<dbReference type="InterPro" id="IPR027417">
    <property type="entry name" value="P-loop_NTPase"/>
</dbReference>
<evidence type="ECO:0000256" key="8">
    <source>
        <dbReference type="SAM" id="Phobius"/>
    </source>
</evidence>
<dbReference type="GO" id="GO:0015421">
    <property type="term" value="F:ABC-type oligopeptide transporter activity"/>
    <property type="evidence" value="ECO:0007669"/>
    <property type="project" value="TreeGrafter"/>
</dbReference>
<feature type="domain" description="ABC transmembrane type-1" evidence="10">
    <location>
        <begin position="159"/>
        <end position="441"/>
    </location>
</feature>
<dbReference type="InterPro" id="IPR011527">
    <property type="entry name" value="ABC1_TM_dom"/>
</dbReference>
<evidence type="ECO:0000256" key="6">
    <source>
        <dbReference type="ARBA" id="ARBA00022989"/>
    </source>
</evidence>
<dbReference type="CDD" id="cd18590">
    <property type="entry name" value="ABC_6TM_TAP2"/>
    <property type="match status" value="1"/>
</dbReference>
<evidence type="ECO:0000256" key="3">
    <source>
        <dbReference type="ARBA" id="ARBA00022692"/>
    </source>
</evidence>
<dbReference type="GO" id="GO:0005743">
    <property type="term" value="C:mitochondrial inner membrane"/>
    <property type="evidence" value="ECO:0007669"/>
    <property type="project" value="UniProtKB-SubCell"/>
</dbReference>
<dbReference type="InterPro" id="IPR003439">
    <property type="entry name" value="ABC_transporter-like_ATP-bd"/>
</dbReference>
<dbReference type="PROSITE" id="PS50893">
    <property type="entry name" value="ABC_TRANSPORTER_2"/>
    <property type="match status" value="1"/>
</dbReference>
<keyword evidence="6 8" id="KW-1133">Transmembrane helix</keyword>
<feature type="transmembrane region" description="Helical" evidence="8">
    <location>
        <begin position="198"/>
        <end position="224"/>
    </location>
</feature>
<dbReference type="SUPFAM" id="SSF90123">
    <property type="entry name" value="ABC transporter transmembrane region"/>
    <property type="match status" value="1"/>
</dbReference>
<evidence type="ECO:0000256" key="2">
    <source>
        <dbReference type="ARBA" id="ARBA00022448"/>
    </source>
</evidence>
<keyword evidence="3 8" id="KW-0812">Transmembrane</keyword>
<dbReference type="InterPro" id="IPR036640">
    <property type="entry name" value="ABC1_TM_sf"/>
</dbReference>
<evidence type="ECO:0000256" key="4">
    <source>
        <dbReference type="ARBA" id="ARBA00022741"/>
    </source>
</evidence>
<evidence type="ECO:0000256" key="1">
    <source>
        <dbReference type="ARBA" id="ARBA00004448"/>
    </source>
</evidence>
<dbReference type="EMBL" id="HQ328083">
    <property type="protein sequence ID" value="AEE65418.1"/>
    <property type="molecule type" value="Genomic_DNA"/>
</dbReference>
<evidence type="ECO:0000256" key="5">
    <source>
        <dbReference type="ARBA" id="ARBA00022840"/>
    </source>
</evidence>
<dbReference type="Gene3D" id="3.40.50.300">
    <property type="entry name" value="P-loop containing nucleotide triphosphate hydrolases"/>
    <property type="match status" value="1"/>
</dbReference>